<evidence type="ECO:0000313" key="2">
    <source>
        <dbReference type="Proteomes" id="UP000037035"/>
    </source>
</evidence>
<organism evidence="1 2">
    <name type="scientific">Puccinia sorghi</name>
    <dbReference type="NCBI Taxonomy" id="27349"/>
    <lineage>
        <taxon>Eukaryota</taxon>
        <taxon>Fungi</taxon>
        <taxon>Dikarya</taxon>
        <taxon>Basidiomycota</taxon>
        <taxon>Pucciniomycotina</taxon>
        <taxon>Pucciniomycetes</taxon>
        <taxon>Pucciniales</taxon>
        <taxon>Pucciniaceae</taxon>
        <taxon>Puccinia</taxon>
    </lineage>
</organism>
<keyword evidence="2" id="KW-1185">Reference proteome</keyword>
<name>A0A0L6VL61_9BASI</name>
<feature type="non-terminal residue" evidence="1">
    <location>
        <position position="1"/>
    </location>
</feature>
<proteinExistence type="predicted"/>
<dbReference type="EMBL" id="LAVV01004667">
    <property type="protein sequence ID" value="KNZ61317.1"/>
    <property type="molecule type" value="Genomic_DNA"/>
</dbReference>
<dbReference type="AlphaFoldDB" id="A0A0L6VL61"/>
<dbReference type="Proteomes" id="UP000037035">
    <property type="component" value="Unassembled WGS sequence"/>
</dbReference>
<comment type="caution">
    <text evidence="1">The sequence shown here is derived from an EMBL/GenBank/DDBJ whole genome shotgun (WGS) entry which is preliminary data.</text>
</comment>
<reference evidence="1 2" key="1">
    <citation type="submission" date="2015-08" db="EMBL/GenBank/DDBJ databases">
        <title>Next Generation Sequencing and Analysis of the Genome of Puccinia sorghi L Schw, the Causal Agent of Maize Common Rust.</title>
        <authorList>
            <person name="Rochi L."/>
            <person name="Burguener G."/>
            <person name="Darino M."/>
            <person name="Turjanski A."/>
            <person name="Kreff E."/>
            <person name="Dieguez M.J."/>
            <person name="Sacco F."/>
        </authorList>
    </citation>
    <scope>NUCLEOTIDE SEQUENCE [LARGE SCALE GENOMIC DNA]</scope>
    <source>
        <strain evidence="1 2">RO10H11247</strain>
    </source>
</reference>
<gene>
    <name evidence="1" type="ORF">VP01_14200g1</name>
</gene>
<evidence type="ECO:0000313" key="1">
    <source>
        <dbReference type="EMBL" id="KNZ61317.1"/>
    </source>
</evidence>
<dbReference type="VEuPathDB" id="FungiDB:VP01_14200g1"/>
<feature type="non-terminal residue" evidence="1">
    <location>
        <position position="47"/>
    </location>
</feature>
<accession>A0A0L6VL61</accession>
<protein>
    <submittedName>
        <fullName evidence="1">Uncharacterized protein</fullName>
    </submittedName>
</protein>
<sequence>RKGSATNRNKSNELNELTTAVLDFMLHDEYNKYQDQIAQSSRKDNCK</sequence>